<dbReference type="RefSeq" id="WP_322132762.1">
    <property type="nucleotide sequence ID" value="NZ_CP085036.1"/>
</dbReference>
<dbReference type="InterPro" id="IPR050708">
    <property type="entry name" value="T6SS_VgrG/RHS"/>
</dbReference>
<dbReference type="InterPro" id="IPR022385">
    <property type="entry name" value="Rhs_assc_core"/>
</dbReference>
<feature type="transmembrane region" description="Helical" evidence="2">
    <location>
        <begin position="371"/>
        <end position="392"/>
    </location>
</feature>
<feature type="compositionally biased region" description="Polar residues" evidence="1">
    <location>
        <begin position="223"/>
        <end position="235"/>
    </location>
</feature>
<protein>
    <submittedName>
        <fullName evidence="3">RHS repeat-associated protein</fullName>
    </submittedName>
</protein>
<dbReference type="Gene3D" id="2.180.10.10">
    <property type="entry name" value="RHS repeat-associated core"/>
    <property type="match status" value="1"/>
</dbReference>
<name>A0ABT6KKM3_9MICO</name>
<feature type="region of interest" description="Disordered" evidence="1">
    <location>
        <begin position="217"/>
        <end position="237"/>
    </location>
</feature>
<feature type="transmembrane region" description="Helical" evidence="2">
    <location>
        <begin position="398"/>
        <end position="424"/>
    </location>
</feature>
<organism evidence="3 4">
    <name type="scientific">Antiquaquibacter oligotrophicus</name>
    <dbReference type="NCBI Taxonomy" id="2880260"/>
    <lineage>
        <taxon>Bacteria</taxon>
        <taxon>Bacillati</taxon>
        <taxon>Actinomycetota</taxon>
        <taxon>Actinomycetes</taxon>
        <taxon>Micrococcales</taxon>
        <taxon>Microbacteriaceae</taxon>
        <taxon>Antiquaquibacter</taxon>
    </lineage>
</organism>
<dbReference type="NCBIfam" id="TIGR03696">
    <property type="entry name" value="Rhs_assc_core"/>
    <property type="match status" value="1"/>
</dbReference>
<evidence type="ECO:0000256" key="1">
    <source>
        <dbReference type="SAM" id="MobiDB-lite"/>
    </source>
</evidence>
<keyword evidence="2" id="KW-1133">Transmembrane helix</keyword>
<accession>A0ABT6KKM3</accession>
<keyword evidence="4" id="KW-1185">Reference proteome</keyword>
<evidence type="ECO:0000256" key="2">
    <source>
        <dbReference type="SAM" id="Phobius"/>
    </source>
</evidence>
<evidence type="ECO:0000313" key="4">
    <source>
        <dbReference type="Proteomes" id="UP001160142"/>
    </source>
</evidence>
<sequence>MQNLTQAWTAGYPYCYATPTPTTLGSAAPYWKSWSVDPVTGNREELIDHYSGGAGVDTVDTYSYPTTGDQPHTLTGISTSVDGGAPTAQAFTYDESGNLVESDNLSLTWDAQNRLEKIETDTSEEQDNVYSASGGLLLRQDSVEGTTLYLGSTELNIPAGSSTVSALRTYSIAGQTVAEREATAGVSGFTLRWLSMDVVGTSKVSIDATTGAATRRHTDPFGVSTNPSSFSTPWPSSHGYLNAPESDTTGLTRLGAREYDPARGRFISVDPVLAPMNPQQNNGYSYAANNPVANADASGLCYTPMDKKACDHYTDSWKKYHESLKGGGGDGGGGGSDAPGSPGNGSGGGEGGGEPQWWNPFTWSGDTWQDVGAMAAGIAVTIALTAAVVGAVGCTAVTFGVCGAVIIGVGIAAGAAGAAVTYGLQVARRAPKASARRYWEVPSEEPYPASAAHWARFYRLWRNSSMDS</sequence>
<dbReference type="PANTHER" id="PTHR32305:SF17">
    <property type="entry name" value="TRNA NUCLEASE WAPA"/>
    <property type="match status" value="1"/>
</dbReference>
<keyword evidence="2" id="KW-0472">Membrane</keyword>
<evidence type="ECO:0000313" key="3">
    <source>
        <dbReference type="EMBL" id="MDH6180409.1"/>
    </source>
</evidence>
<dbReference type="EMBL" id="JARXVQ010000001">
    <property type="protein sequence ID" value="MDH6180409.1"/>
    <property type="molecule type" value="Genomic_DNA"/>
</dbReference>
<keyword evidence="2" id="KW-0812">Transmembrane</keyword>
<feature type="region of interest" description="Disordered" evidence="1">
    <location>
        <begin position="324"/>
        <end position="359"/>
    </location>
</feature>
<dbReference type="Proteomes" id="UP001160142">
    <property type="component" value="Unassembled WGS sequence"/>
</dbReference>
<gene>
    <name evidence="3" type="ORF">M2152_000591</name>
</gene>
<reference evidence="3 4" key="1">
    <citation type="submission" date="2023-04" db="EMBL/GenBank/DDBJ databases">
        <title>Genome Encyclopedia of Bacteria and Archaea VI: Functional Genomics of Type Strains.</title>
        <authorList>
            <person name="Whitman W."/>
        </authorList>
    </citation>
    <scope>NUCLEOTIDE SEQUENCE [LARGE SCALE GENOMIC DNA]</scope>
    <source>
        <strain evidence="3 4">SG_E_30_P1</strain>
    </source>
</reference>
<comment type="caution">
    <text evidence="3">The sequence shown here is derived from an EMBL/GenBank/DDBJ whole genome shotgun (WGS) entry which is preliminary data.</text>
</comment>
<feature type="compositionally biased region" description="Gly residues" evidence="1">
    <location>
        <begin position="325"/>
        <end position="354"/>
    </location>
</feature>
<dbReference type="PANTHER" id="PTHR32305">
    <property type="match status" value="1"/>
</dbReference>
<proteinExistence type="predicted"/>